<dbReference type="SUPFAM" id="SSF100950">
    <property type="entry name" value="NagB/RpiA/CoA transferase-like"/>
    <property type="match status" value="2"/>
</dbReference>
<dbReference type="Pfam" id="PF02550">
    <property type="entry name" value="AcetylCoA_hydro"/>
    <property type="match status" value="1"/>
</dbReference>
<evidence type="ECO:0000313" key="5">
    <source>
        <dbReference type="Proteomes" id="UP001243717"/>
    </source>
</evidence>
<keyword evidence="4" id="KW-0378">Hydrolase</keyword>
<feature type="domain" description="Acetyl-CoA hydrolase/transferase N-terminal" evidence="2">
    <location>
        <begin position="10"/>
        <end position="214"/>
    </location>
</feature>
<dbReference type="Gene3D" id="3.40.1080.10">
    <property type="entry name" value="Glutaconate Coenzyme A-transferase"/>
    <property type="match status" value="1"/>
</dbReference>
<evidence type="ECO:0000313" key="4">
    <source>
        <dbReference type="EMBL" id="MDQ8194093.1"/>
    </source>
</evidence>
<dbReference type="EMBL" id="JARXIC010000008">
    <property type="protein sequence ID" value="MDQ8194093.1"/>
    <property type="molecule type" value="Genomic_DNA"/>
</dbReference>
<dbReference type="GO" id="GO:0016787">
    <property type="term" value="F:hydrolase activity"/>
    <property type="evidence" value="ECO:0007669"/>
    <property type="project" value="UniProtKB-KW"/>
</dbReference>
<dbReference type="InterPro" id="IPR017821">
    <property type="entry name" value="Succinate_CoA_transferase"/>
</dbReference>
<dbReference type="RefSeq" id="WP_308984576.1">
    <property type="nucleotide sequence ID" value="NZ_JARXIC010000008.1"/>
</dbReference>
<dbReference type="InterPro" id="IPR038460">
    <property type="entry name" value="AcetylCoA_hyd_C_sf"/>
</dbReference>
<accession>A0ABU1AKI3</accession>
<dbReference type="NCBIfam" id="TIGR03458">
    <property type="entry name" value="YgfH_subfam"/>
    <property type="match status" value="1"/>
</dbReference>
<evidence type="ECO:0000256" key="1">
    <source>
        <dbReference type="ARBA" id="ARBA00009632"/>
    </source>
</evidence>
<protein>
    <submittedName>
        <fullName evidence="4">Acetyl-CoA hydrolase/transferase family protein</fullName>
    </submittedName>
</protein>
<dbReference type="InterPro" id="IPR037171">
    <property type="entry name" value="NagB/RpiA_transferase-like"/>
</dbReference>
<reference evidence="4 5" key="1">
    <citation type="submission" date="2023-04" db="EMBL/GenBank/DDBJ databases">
        <title>A novel bacteria isolated from coastal sediment.</title>
        <authorList>
            <person name="Liu X.-J."/>
            <person name="Du Z.-J."/>
        </authorList>
    </citation>
    <scope>NUCLEOTIDE SEQUENCE [LARGE SCALE GENOMIC DNA]</scope>
    <source>
        <strain evidence="4 5">SDUM461004</strain>
    </source>
</reference>
<organism evidence="4 5">
    <name type="scientific">Thalassobacterium sedimentorum</name>
    <dbReference type="NCBI Taxonomy" id="3041258"/>
    <lineage>
        <taxon>Bacteria</taxon>
        <taxon>Pseudomonadati</taxon>
        <taxon>Verrucomicrobiota</taxon>
        <taxon>Opitutia</taxon>
        <taxon>Puniceicoccales</taxon>
        <taxon>Coraliomargaritaceae</taxon>
        <taxon>Thalassobacterium</taxon>
    </lineage>
</organism>
<evidence type="ECO:0000259" key="3">
    <source>
        <dbReference type="Pfam" id="PF13336"/>
    </source>
</evidence>
<comment type="similarity">
    <text evidence="1">Belongs to the acetyl-CoA hydrolase/transferase family.</text>
</comment>
<dbReference type="Pfam" id="PF13336">
    <property type="entry name" value="AcetylCoA_hyd_C"/>
    <property type="match status" value="1"/>
</dbReference>
<dbReference type="Proteomes" id="UP001243717">
    <property type="component" value="Unassembled WGS sequence"/>
</dbReference>
<dbReference type="PANTHER" id="PTHR43609:SF1">
    <property type="entry name" value="ACETYL-COA HYDROLASE"/>
    <property type="match status" value="1"/>
</dbReference>
<gene>
    <name evidence="4" type="ORF">QEH59_06635</name>
</gene>
<dbReference type="Gene3D" id="3.30.750.70">
    <property type="entry name" value="4-hydroxybutyrate coenzyme like domains"/>
    <property type="match status" value="1"/>
</dbReference>
<dbReference type="PANTHER" id="PTHR43609">
    <property type="entry name" value="ACETYL-COA HYDROLASE"/>
    <property type="match status" value="1"/>
</dbReference>
<comment type="caution">
    <text evidence="4">The sequence shown here is derived from an EMBL/GenBank/DDBJ whole genome shotgun (WGS) entry which is preliminary data.</text>
</comment>
<evidence type="ECO:0000259" key="2">
    <source>
        <dbReference type="Pfam" id="PF02550"/>
    </source>
</evidence>
<sequence>MPTVTSIPIITATEAAALINDRDIIGFSGFTPAGAAKDIPTAIAARASEEHAQGRPFKIGVVTGASTGDSLDGELARANAMLFRTPYQSCKDLRVQINKGETCFYDMHLSMLPQAARYGFLGKVKYAVVEAASVSEEGEIVLTTSVGASNTFCNVADKILIELNEAHPAELQGLHDIYEPLDPPHRREIPLYSCSDRCGSPVLKVDPEKIIGIVKTNRPDEVGGFKDTDEVTKRIGENVAIFLAEEIKAGRIPKEFLPIQSGVGNIANAVLGALGENPNIPPFEMYSEVVQDSVIGLMRSGDVKFASATSLTVSPPVLKEVYEDLEFFKQRMVLRPQEISNHPEIVRRLGIISINTAIEADIWGNINSTHVMGNNLMNGIGGSGDFTRNAYISIFTCPSVAKGGAISTIVPMVAHLDHSEHSVQVLVTDQGVADLRGKDPAERAREIVDKCAHPEYRDQLHAYFDDVKDGHTPQTLRTAFAMHEAFMQKKDMRGVDWSSKYSK</sequence>
<feature type="domain" description="Acetyl-CoA hydrolase/transferase C-terminal" evidence="3">
    <location>
        <begin position="319"/>
        <end position="463"/>
    </location>
</feature>
<keyword evidence="5" id="KW-1185">Reference proteome</keyword>
<proteinExistence type="inferred from homology"/>
<name>A0ABU1AKI3_9BACT</name>
<dbReference type="InterPro" id="IPR003702">
    <property type="entry name" value="ActCoA_hydro_N"/>
</dbReference>
<dbReference type="Gene3D" id="3.40.1080.20">
    <property type="entry name" value="Acetyl-CoA hydrolase/transferase C-terminal domain"/>
    <property type="match status" value="1"/>
</dbReference>
<dbReference type="InterPro" id="IPR026888">
    <property type="entry name" value="AcetylCoA_hyd_C"/>
</dbReference>
<dbReference type="InterPro" id="IPR046433">
    <property type="entry name" value="ActCoA_hydro"/>
</dbReference>